<dbReference type="AlphaFoldDB" id="A0AAE6IUT5"/>
<evidence type="ECO:0000313" key="1">
    <source>
        <dbReference type="EMBL" id="QEJ98632.1"/>
    </source>
</evidence>
<sequence>MQLTDKLTIDLNDSDFFVGKFTSQSKKTIDDVDTVVTSNKTQEELLDMIVNRIKEVFDFNE</sequence>
<accession>A0AAE6IUT5</accession>
<dbReference type="EMBL" id="CP042817">
    <property type="protein sequence ID" value="QEJ98632.1"/>
    <property type="molecule type" value="Genomic_DNA"/>
</dbReference>
<name>A0AAE6IUT5_TREPH</name>
<dbReference type="RefSeq" id="WP_148884579.1">
    <property type="nucleotide sequence ID" value="NZ_CP027018.1"/>
</dbReference>
<protein>
    <submittedName>
        <fullName evidence="1">Uncharacterized protein</fullName>
    </submittedName>
</protein>
<gene>
    <name evidence="1" type="ORF">FUT82_11895</name>
</gene>
<organism evidence="1 2">
    <name type="scientific">Treponema phagedenis</name>
    <dbReference type="NCBI Taxonomy" id="162"/>
    <lineage>
        <taxon>Bacteria</taxon>
        <taxon>Pseudomonadati</taxon>
        <taxon>Spirochaetota</taxon>
        <taxon>Spirochaetia</taxon>
        <taxon>Spirochaetales</taxon>
        <taxon>Treponemataceae</taxon>
        <taxon>Treponema</taxon>
    </lineage>
</organism>
<dbReference type="Proteomes" id="UP000323594">
    <property type="component" value="Chromosome"/>
</dbReference>
<proteinExistence type="predicted"/>
<reference evidence="1 2" key="1">
    <citation type="submission" date="2019-08" db="EMBL/GenBank/DDBJ databases">
        <authorList>
            <person name="Kuhnert P."/>
        </authorList>
    </citation>
    <scope>NUCLEOTIDE SEQUENCE [LARGE SCALE GENOMIC DNA]</scope>
    <source>
        <strain evidence="1 2">B36.5</strain>
    </source>
</reference>
<evidence type="ECO:0000313" key="2">
    <source>
        <dbReference type="Proteomes" id="UP000323594"/>
    </source>
</evidence>